<accession>D0WGP8</accession>
<dbReference type="Proteomes" id="UP000006001">
    <property type="component" value="Unassembled WGS sequence"/>
</dbReference>
<dbReference type="InterPro" id="IPR001387">
    <property type="entry name" value="Cro/C1-type_HTH"/>
</dbReference>
<dbReference type="AlphaFoldDB" id="D0WGP8"/>
<keyword evidence="2" id="KW-1133">Transmembrane helix</keyword>
<evidence type="ECO:0000313" key="4">
    <source>
        <dbReference type="EMBL" id="EEZ61661.1"/>
    </source>
</evidence>
<evidence type="ECO:0000256" key="2">
    <source>
        <dbReference type="SAM" id="Phobius"/>
    </source>
</evidence>
<feature type="domain" description="HTH cro/C1-type" evidence="3">
    <location>
        <begin position="7"/>
        <end position="61"/>
    </location>
</feature>
<dbReference type="STRING" id="649764.HMPREF0762_01002"/>
<dbReference type="GO" id="GO:0003677">
    <property type="term" value="F:DNA binding"/>
    <property type="evidence" value="ECO:0007669"/>
    <property type="project" value="UniProtKB-KW"/>
</dbReference>
<name>D0WGP8_SLAES</name>
<dbReference type="PROSITE" id="PS50943">
    <property type="entry name" value="HTH_CROC1"/>
    <property type="match status" value="1"/>
</dbReference>
<dbReference type="PANTHER" id="PTHR46558">
    <property type="entry name" value="TRACRIPTIONAL REGULATORY PROTEIN-RELATED-RELATED"/>
    <property type="match status" value="1"/>
</dbReference>
<dbReference type="Gene3D" id="1.10.260.40">
    <property type="entry name" value="lambda repressor-like DNA-binding domains"/>
    <property type="match status" value="1"/>
</dbReference>
<dbReference type="HOGENOM" id="CLU_066192_2_2_11"/>
<keyword evidence="5" id="KW-1185">Reference proteome</keyword>
<gene>
    <name evidence="4" type="ORF">HMPREF0762_01002</name>
</gene>
<dbReference type="RefSeq" id="WP_006362260.1">
    <property type="nucleotide sequence ID" value="NZ_GG700630.1"/>
</dbReference>
<dbReference type="OrthoDB" id="9805856at2"/>
<keyword evidence="2" id="KW-0472">Membrane</keyword>
<evidence type="ECO:0000259" key="3">
    <source>
        <dbReference type="PROSITE" id="PS50943"/>
    </source>
</evidence>
<protein>
    <submittedName>
        <fullName evidence="4">DNA-binding helix-turn-helix protein</fullName>
    </submittedName>
</protein>
<comment type="caution">
    <text evidence="4">The sequence shown here is derived from an EMBL/GenBank/DDBJ whole genome shotgun (WGS) entry which is preliminary data.</text>
</comment>
<dbReference type="SMART" id="SM00530">
    <property type="entry name" value="HTH_XRE"/>
    <property type="match status" value="1"/>
</dbReference>
<dbReference type="PANTHER" id="PTHR46558:SF15">
    <property type="entry name" value="HELIX-TURN-HELIX DOMAIN PROTEIN"/>
    <property type="match status" value="1"/>
</dbReference>
<sequence>MELAGQIKRLRSENDLSQDDLASRIYVSRQTISNWENDKTYPDVQSLLLLSATFDVSVDSLIKGDVTAMEEIIGNKDLAKKLTILSWTGAVFLIASVVLLAGGTMFWEWGMIPSTIIWLLSFGIGCSFFWRIDRIKRDQDLVTYREIVSFIKGDPVDRDNPTSVRARENRLRNTALRVLVCAMLGCAVGYLFAQAVMS</sequence>
<feature type="transmembrane region" description="Helical" evidence="2">
    <location>
        <begin position="112"/>
        <end position="130"/>
    </location>
</feature>
<dbReference type="SUPFAM" id="SSF47413">
    <property type="entry name" value="lambda repressor-like DNA-binding domains"/>
    <property type="match status" value="1"/>
</dbReference>
<dbReference type="GeneID" id="85007554"/>
<reference evidence="4" key="1">
    <citation type="submission" date="2009-10" db="EMBL/GenBank/DDBJ databases">
        <authorList>
            <person name="Weinstock G."/>
            <person name="Sodergren E."/>
            <person name="Clifton S."/>
            <person name="Fulton L."/>
            <person name="Fulton B."/>
            <person name="Courtney L."/>
            <person name="Fronick C."/>
            <person name="Harrison M."/>
            <person name="Strong C."/>
            <person name="Farmer C."/>
            <person name="Delahaunty K."/>
            <person name="Markovic C."/>
            <person name="Hall O."/>
            <person name="Minx P."/>
            <person name="Tomlinson C."/>
            <person name="Mitreva M."/>
            <person name="Nelson J."/>
            <person name="Hou S."/>
            <person name="Wollam A."/>
            <person name="Pepin K.H."/>
            <person name="Johnson M."/>
            <person name="Bhonagiri V."/>
            <person name="Nash W.E."/>
            <person name="Warren W."/>
            <person name="Chinwalla A."/>
            <person name="Mardis E.R."/>
            <person name="Wilson R.K."/>
        </authorList>
    </citation>
    <scope>NUCLEOTIDE SEQUENCE [LARGE SCALE GENOMIC DNA]</scope>
    <source>
        <strain evidence="4">ATCC 700122</strain>
    </source>
</reference>
<dbReference type="CDD" id="cd00093">
    <property type="entry name" value="HTH_XRE"/>
    <property type="match status" value="1"/>
</dbReference>
<organism evidence="4 5">
    <name type="scientific">Slackia exigua (strain ATCC 700122 / DSM 15923 / CIP 105133 / JCM 11022 / KCTC 5966 / S-7)</name>
    <dbReference type="NCBI Taxonomy" id="649764"/>
    <lineage>
        <taxon>Bacteria</taxon>
        <taxon>Bacillati</taxon>
        <taxon>Actinomycetota</taxon>
        <taxon>Coriobacteriia</taxon>
        <taxon>Eggerthellales</taxon>
        <taxon>Eggerthellaceae</taxon>
        <taxon>Slackia</taxon>
    </lineage>
</organism>
<feature type="transmembrane region" description="Helical" evidence="2">
    <location>
        <begin position="175"/>
        <end position="193"/>
    </location>
</feature>
<dbReference type="EMBL" id="ACUX02000006">
    <property type="protein sequence ID" value="EEZ61661.1"/>
    <property type="molecule type" value="Genomic_DNA"/>
</dbReference>
<proteinExistence type="predicted"/>
<evidence type="ECO:0000256" key="1">
    <source>
        <dbReference type="ARBA" id="ARBA00023125"/>
    </source>
</evidence>
<keyword evidence="2" id="KW-0812">Transmembrane</keyword>
<dbReference type="eggNOG" id="COG1476">
    <property type="taxonomic scope" value="Bacteria"/>
</dbReference>
<dbReference type="InterPro" id="IPR010982">
    <property type="entry name" value="Lambda_DNA-bd_dom_sf"/>
</dbReference>
<dbReference type="Pfam" id="PF01381">
    <property type="entry name" value="HTH_3"/>
    <property type="match status" value="1"/>
</dbReference>
<feature type="transmembrane region" description="Helical" evidence="2">
    <location>
        <begin position="84"/>
        <end position="106"/>
    </location>
</feature>
<keyword evidence="1 4" id="KW-0238">DNA-binding</keyword>
<evidence type="ECO:0000313" key="5">
    <source>
        <dbReference type="Proteomes" id="UP000006001"/>
    </source>
</evidence>